<dbReference type="InterPro" id="IPR046357">
    <property type="entry name" value="PPIase_dom_sf"/>
</dbReference>
<keyword evidence="4 12" id="KW-0812">Transmembrane</keyword>
<dbReference type="OrthoDB" id="9812372at2"/>
<dbReference type="EMBL" id="CP034891">
    <property type="protein sequence ID" value="QCI17859.1"/>
    <property type="molecule type" value="Genomic_DNA"/>
</dbReference>
<evidence type="ECO:0000256" key="9">
    <source>
        <dbReference type="ARBA" id="ARBA00040743"/>
    </source>
</evidence>
<gene>
    <name evidence="14" type="ORF">D9V61_02420</name>
</gene>
<dbReference type="Gene3D" id="3.10.50.40">
    <property type="match status" value="1"/>
</dbReference>
<comment type="similarity">
    <text evidence="8">Belongs to the PpiD chaperone family.</text>
</comment>
<dbReference type="Proteomes" id="UP000298660">
    <property type="component" value="Chromosome"/>
</dbReference>
<reference evidence="14 15" key="2">
    <citation type="submission" date="2019-05" db="EMBL/GenBank/DDBJ databases">
        <title>Genome evolution of the obligate endosymbiont Buchnera aphidicola.</title>
        <authorList>
            <person name="Moran N.A."/>
        </authorList>
    </citation>
    <scope>NUCLEOTIDE SEQUENCE [LARGE SCALE GENOMIC DNA]</scope>
    <source>
        <strain evidence="14 15">Ala</strain>
    </source>
</reference>
<dbReference type="Pfam" id="PF13145">
    <property type="entry name" value="Rotamase_2"/>
    <property type="match status" value="1"/>
</dbReference>
<evidence type="ECO:0000256" key="2">
    <source>
        <dbReference type="ARBA" id="ARBA00022475"/>
    </source>
</evidence>
<organism evidence="14 15">
    <name type="scientific">Buchnera aphidicola</name>
    <name type="common">Acyrthosiphon lactucae</name>
    <dbReference type="NCBI Taxonomy" id="1241832"/>
    <lineage>
        <taxon>Bacteria</taxon>
        <taxon>Pseudomonadati</taxon>
        <taxon>Pseudomonadota</taxon>
        <taxon>Gammaproteobacteria</taxon>
        <taxon>Enterobacterales</taxon>
        <taxon>Erwiniaceae</taxon>
        <taxon>Buchnera</taxon>
    </lineage>
</organism>
<dbReference type="SUPFAM" id="SSF54534">
    <property type="entry name" value="FKBP-like"/>
    <property type="match status" value="1"/>
</dbReference>
<feature type="transmembrane region" description="Helical" evidence="12">
    <location>
        <begin position="12"/>
        <end position="34"/>
    </location>
</feature>
<name>A0A4D6XQC6_9GAMM</name>
<evidence type="ECO:0000256" key="7">
    <source>
        <dbReference type="ARBA" id="ARBA00023186"/>
    </source>
</evidence>
<comment type="subcellular location">
    <subcellularLocation>
        <location evidence="1">Cell inner membrane</location>
        <topology evidence="1">Single-pass type II membrane protein</topology>
        <orientation evidence="1">Periplasmic side</orientation>
    </subcellularLocation>
</comment>
<keyword evidence="5 12" id="KW-1133">Transmembrane helix</keyword>
<dbReference type="InterPro" id="IPR027304">
    <property type="entry name" value="Trigger_fact/SurA_dom_sf"/>
</dbReference>
<keyword evidence="2" id="KW-1003">Cell membrane</keyword>
<dbReference type="RefSeq" id="WP_158339645.1">
    <property type="nucleotide sequence ID" value="NZ_CP034891.1"/>
</dbReference>
<dbReference type="InterPro" id="IPR000297">
    <property type="entry name" value="PPIase_PpiC"/>
</dbReference>
<feature type="domain" description="PpiC" evidence="13">
    <location>
        <begin position="266"/>
        <end position="356"/>
    </location>
</feature>
<dbReference type="PROSITE" id="PS50198">
    <property type="entry name" value="PPIC_PPIASE_2"/>
    <property type="match status" value="1"/>
</dbReference>
<proteinExistence type="inferred from homology"/>
<dbReference type="GO" id="GO:0003755">
    <property type="term" value="F:peptidyl-prolyl cis-trans isomerase activity"/>
    <property type="evidence" value="ECO:0007669"/>
    <property type="project" value="UniProtKB-KW"/>
</dbReference>
<dbReference type="Gene3D" id="1.10.4030.10">
    <property type="entry name" value="Porin chaperone SurA, peptide-binding domain"/>
    <property type="match status" value="1"/>
</dbReference>
<evidence type="ECO:0000256" key="12">
    <source>
        <dbReference type="SAM" id="Phobius"/>
    </source>
</evidence>
<accession>A0A4D6XQC6</accession>
<dbReference type="PANTHER" id="PTHR47529:SF1">
    <property type="entry name" value="PERIPLASMIC CHAPERONE PPID"/>
    <property type="match status" value="1"/>
</dbReference>
<evidence type="ECO:0000256" key="4">
    <source>
        <dbReference type="ARBA" id="ARBA00022692"/>
    </source>
</evidence>
<dbReference type="InterPro" id="IPR052029">
    <property type="entry name" value="PpiD_chaperone"/>
</dbReference>
<dbReference type="SUPFAM" id="SSF109998">
    <property type="entry name" value="Triger factor/SurA peptide-binding domain-like"/>
    <property type="match status" value="1"/>
</dbReference>
<evidence type="ECO:0000256" key="1">
    <source>
        <dbReference type="ARBA" id="ARBA00004382"/>
    </source>
</evidence>
<evidence type="ECO:0000313" key="15">
    <source>
        <dbReference type="Proteomes" id="UP000298660"/>
    </source>
</evidence>
<dbReference type="PANTHER" id="PTHR47529">
    <property type="entry name" value="PEPTIDYL-PROLYL CIS-TRANS ISOMERASE D"/>
    <property type="match status" value="1"/>
</dbReference>
<dbReference type="AlphaFoldDB" id="A0A4D6XQC6"/>
<keyword evidence="11" id="KW-0697">Rotamase</keyword>
<protein>
    <recommendedName>
        <fullName evidence="9">Periplasmic chaperone PpiD</fullName>
    </recommendedName>
    <alternativeName>
        <fullName evidence="10">Periplasmic folding chaperone</fullName>
    </alternativeName>
</protein>
<keyword evidence="6 12" id="KW-0472">Membrane</keyword>
<dbReference type="GO" id="GO:0005886">
    <property type="term" value="C:plasma membrane"/>
    <property type="evidence" value="ECO:0007669"/>
    <property type="project" value="UniProtKB-SubCell"/>
</dbReference>
<evidence type="ECO:0000256" key="10">
    <source>
        <dbReference type="ARBA" id="ARBA00042775"/>
    </source>
</evidence>
<keyword evidence="3" id="KW-0997">Cell inner membrane</keyword>
<evidence type="ECO:0000256" key="11">
    <source>
        <dbReference type="PROSITE-ProRule" id="PRU00278"/>
    </source>
</evidence>
<keyword evidence="7" id="KW-0143">Chaperone</keyword>
<reference evidence="14 15" key="1">
    <citation type="submission" date="2018-12" db="EMBL/GenBank/DDBJ databases">
        <authorList>
            <person name="Chong R.A."/>
        </authorList>
    </citation>
    <scope>NUCLEOTIDE SEQUENCE [LARGE SCALE GENOMIC DNA]</scope>
    <source>
        <strain evidence="14 15">Ala</strain>
    </source>
</reference>
<evidence type="ECO:0000256" key="3">
    <source>
        <dbReference type="ARBA" id="ARBA00022519"/>
    </source>
</evidence>
<evidence type="ECO:0000256" key="5">
    <source>
        <dbReference type="ARBA" id="ARBA00022989"/>
    </source>
</evidence>
<sequence>MTKYLQSRSNRIIVKCILGIIILSLIFTSINSYINKDFEKYIATVNGEKISLNTFQKMYFIEREKQKKILGKNFFKFSHNKKFIKETYNYVLSQLVNNLLLEQYTKKIQLQADDREIKEIILNSPMFQKNSKFNKEKYFNYLTSVNLTNDEYINIIKRKINTKNLIHAIANSNFILENEAKNIIKLLSQKRVIKKSILKTNSVLEKQNVTISEAQNYFYKNKNHFYVPEKFKINFVKLKPDQFKSTCKNKEVYEWYFKNIEKYSTKEQRKYSIIQTKTKNEALKILSRLHNTPEDFSKIAKEKSIDPISSKKGGDIGWIGIDIIPNEIKNANLNKKNQISNVIPFHNEFLIIKLNDILIGKQKKMYEVFDIIKKEIKKQKSLYLYNILKNKISNSIKKNPDQIKLILKENNITTQETDWFDKNSIPKVLNIPILKKIIFDKKSFKKDQKIEPHLHFINFKKNQSFLIEIKDFRSKKIQEFENVKKNIIKKLKFKKAIKETKQKAEKIIYELKKGKTNLFKELNLDFSNSEIISRYDQNSIAPIVFSLPHPKKQKKIYTLYQDTNKDFIIISLEKIYNTNFSKKERNFVIEYLEKNNTEIIFNSILKDLHEKSIITYEKIEKI</sequence>
<evidence type="ECO:0000313" key="14">
    <source>
        <dbReference type="EMBL" id="QCI17859.1"/>
    </source>
</evidence>
<evidence type="ECO:0000259" key="13">
    <source>
        <dbReference type="PROSITE" id="PS50198"/>
    </source>
</evidence>
<dbReference type="Pfam" id="PF13624">
    <property type="entry name" value="SurA_N_3"/>
    <property type="match status" value="1"/>
</dbReference>
<keyword evidence="11 14" id="KW-0413">Isomerase</keyword>
<evidence type="ECO:0000256" key="8">
    <source>
        <dbReference type="ARBA" id="ARBA00038408"/>
    </source>
</evidence>
<evidence type="ECO:0000256" key="6">
    <source>
        <dbReference type="ARBA" id="ARBA00023136"/>
    </source>
</evidence>